<evidence type="ECO:0000313" key="2">
    <source>
        <dbReference type="EMBL" id="OMO76467.1"/>
    </source>
</evidence>
<dbReference type="Proteomes" id="UP000188268">
    <property type="component" value="Unassembled WGS sequence"/>
</dbReference>
<comment type="caution">
    <text evidence="2">The sequence shown here is derived from an EMBL/GenBank/DDBJ whole genome shotgun (WGS) entry which is preliminary data.</text>
</comment>
<protein>
    <submittedName>
        <fullName evidence="2">Uncharacterized protein</fullName>
    </submittedName>
</protein>
<dbReference type="EMBL" id="AWWV01010877">
    <property type="protein sequence ID" value="OMO76467.1"/>
    <property type="molecule type" value="Genomic_DNA"/>
</dbReference>
<dbReference type="AlphaFoldDB" id="A0A1R3I1J6"/>
<feature type="region of interest" description="Disordered" evidence="1">
    <location>
        <begin position="14"/>
        <end position="37"/>
    </location>
</feature>
<keyword evidence="3" id="KW-1185">Reference proteome</keyword>
<dbReference type="OrthoDB" id="10477476at2759"/>
<organism evidence="2 3">
    <name type="scientific">Corchorus capsularis</name>
    <name type="common">Jute</name>
    <dbReference type="NCBI Taxonomy" id="210143"/>
    <lineage>
        <taxon>Eukaryota</taxon>
        <taxon>Viridiplantae</taxon>
        <taxon>Streptophyta</taxon>
        <taxon>Embryophyta</taxon>
        <taxon>Tracheophyta</taxon>
        <taxon>Spermatophyta</taxon>
        <taxon>Magnoliopsida</taxon>
        <taxon>eudicotyledons</taxon>
        <taxon>Gunneridae</taxon>
        <taxon>Pentapetalae</taxon>
        <taxon>rosids</taxon>
        <taxon>malvids</taxon>
        <taxon>Malvales</taxon>
        <taxon>Malvaceae</taxon>
        <taxon>Grewioideae</taxon>
        <taxon>Apeibeae</taxon>
        <taxon>Corchorus</taxon>
    </lineage>
</organism>
<evidence type="ECO:0000256" key="1">
    <source>
        <dbReference type="SAM" id="MobiDB-lite"/>
    </source>
</evidence>
<evidence type="ECO:0000313" key="3">
    <source>
        <dbReference type="Proteomes" id="UP000188268"/>
    </source>
</evidence>
<proteinExistence type="predicted"/>
<sequence length="77" mass="9021">MDFKIFFQTSPTQFDATSTATAPEEKSKKKFNEKHPDKSYSADVFKDFATKWECMTNAEVEMQMRKLDNARKSNDRD</sequence>
<accession>A0A1R3I1J6</accession>
<gene>
    <name evidence="2" type="ORF">CCACVL1_15637</name>
</gene>
<name>A0A1R3I1J6_COCAP</name>
<reference evidence="2 3" key="1">
    <citation type="submission" date="2013-09" db="EMBL/GenBank/DDBJ databases">
        <title>Corchorus capsularis genome sequencing.</title>
        <authorList>
            <person name="Alam M."/>
            <person name="Haque M.S."/>
            <person name="Islam M.S."/>
            <person name="Emdad E.M."/>
            <person name="Islam M.M."/>
            <person name="Ahmed B."/>
            <person name="Halim A."/>
            <person name="Hossen Q.M.M."/>
            <person name="Hossain M.Z."/>
            <person name="Ahmed R."/>
            <person name="Khan M.M."/>
            <person name="Islam R."/>
            <person name="Rashid M.M."/>
            <person name="Khan S.A."/>
            <person name="Rahman M.S."/>
            <person name="Alam M."/>
        </authorList>
    </citation>
    <scope>NUCLEOTIDE SEQUENCE [LARGE SCALE GENOMIC DNA]</scope>
    <source>
        <strain evidence="3">cv. CVL-1</strain>
        <tissue evidence="2">Whole seedling</tissue>
    </source>
</reference>
<dbReference type="Gramene" id="OMO76467">
    <property type="protein sequence ID" value="OMO76467"/>
    <property type="gene ID" value="CCACVL1_15637"/>
</dbReference>